<feature type="transmembrane region" description="Helical" evidence="8">
    <location>
        <begin position="372"/>
        <end position="389"/>
    </location>
</feature>
<dbReference type="GO" id="GO:0006508">
    <property type="term" value="P:proteolysis"/>
    <property type="evidence" value="ECO:0007669"/>
    <property type="project" value="UniProtKB-KW"/>
</dbReference>
<keyword evidence="6 8" id="KW-1133">Transmembrane helix</keyword>
<organism evidence="10 11">
    <name type="scientific">Tautonia plasticadhaerens</name>
    <dbReference type="NCBI Taxonomy" id="2527974"/>
    <lineage>
        <taxon>Bacteria</taxon>
        <taxon>Pseudomonadati</taxon>
        <taxon>Planctomycetota</taxon>
        <taxon>Planctomycetia</taxon>
        <taxon>Isosphaerales</taxon>
        <taxon>Isosphaeraceae</taxon>
        <taxon>Tautonia</taxon>
    </lineage>
</organism>
<dbReference type="RefSeq" id="WP_231749329.1">
    <property type="nucleotide sequence ID" value="NZ_CP036426.1"/>
</dbReference>
<dbReference type="NCBIfam" id="TIGR04162">
    <property type="entry name" value="exo_VPEID"/>
    <property type="match status" value="1"/>
</dbReference>
<evidence type="ECO:0000256" key="2">
    <source>
        <dbReference type="ARBA" id="ARBA00022475"/>
    </source>
</evidence>
<sequence length="526" mass="55255">MGLVALLAAEAAGLTIRFDSATATGPLPELLLSLPAIGFRLFVGVATVALILSRQPSAGRGEPRDAGTLDRPSWGPVILVHAGALGLFTWLTHVVLEGPSRSLVPALLWASAWSGAGLLTLASWAAIGVPPTRWGPLLRRGRALLPVGGALGLGIWGVGQMFQGLWASLAWATLRGVELLLHVLSTSPVCDPEAYLVGTPTFQVRIASSCSGYEGMGLVLCLVSAYLWVARDRLRFPRALLLLPVGVGLIWLANVVRIAALIALGSAGLGGVALNGFHSQAGWLAFNAIGLGLVLVAGRWSFLRAGPDLEARDEPNPTSPYLVPFLVLIGAAMVSDALPGGSAGLYPFQVASAAGALWLYRRRYGELRPTFSLGAVAIGCSAFALWMALEPLAPSRGSPQGGPMVGPRGLGPLSASSWLAARVIGSVLVVPLVEELAFRGYLTRRLIAAEYWSLPTGAFTWASFLVSSALFGVLHGRWLAGTLTGMLFGLALYRRQKLFDAVIAHATTNALIAAYVLATGDWALWQ</sequence>
<comment type="subcellular location">
    <subcellularLocation>
        <location evidence="1">Cell membrane</location>
        <topology evidence="1">Multi-pass membrane protein</topology>
    </subcellularLocation>
</comment>
<keyword evidence="4 8" id="KW-0812">Transmembrane</keyword>
<dbReference type="InterPro" id="IPR003675">
    <property type="entry name" value="Rce1/LyrA-like_dom"/>
</dbReference>
<evidence type="ECO:0000256" key="4">
    <source>
        <dbReference type="ARBA" id="ARBA00022692"/>
    </source>
</evidence>
<dbReference type="InterPro" id="IPR014346">
    <property type="entry name" value="Prenyl_protease-related"/>
</dbReference>
<feature type="transmembrane region" description="Helical" evidence="8">
    <location>
        <begin position="477"/>
        <end position="493"/>
    </location>
</feature>
<evidence type="ECO:0000256" key="1">
    <source>
        <dbReference type="ARBA" id="ARBA00004651"/>
    </source>
</evidence>
<feature type="transmembrane region" description="Helical" evidence="8">
    <location>
        <begin position="498"/>
        <end position="518"/>
    </location>
</feature>
<keyword evidence="11" id="KW-1185">Reference proteome</keyword>
<feature type="transmembrane region" description="Helical" evidence="8">
    <location>
        <begin position="409"/>
        <end position="430"/>
    </location>
</feature>
<reference evidence="10 11" key="1">
    <citation type="submission" date="2019-02" db="EMBL/GenBank/DDBJ databases">
        <title>Deep-cultivation of Planctomycetes and their phenomic and genomic characterization uncovers novel biology.</title>
        <authorList>
            <person name="Wiegand S."/>
            <person name="Jogler M."/>
            <person name="Boedeker C."/>
            <person name="Pinto D."/>
            <person name="Vollmers J."/>
            <person name="Rivas-Marin E."/>
            <person name="Kohn T."/>
            <person name="Peeters S.H."/>
            <person name="Heuer A."/>
            <person name="Rast P."/>
            <person name="Oberbeckmann S."/>
            <person name="Bunk B."/>
            <person name="Jeske O."/>
            <person name="Meyerdierks A."/>
            <person name="Storesund J.E."/>
            <person name="Kallscheuer N."/>
            <person name="Luecker S."/>
            <person name="Lage O.M."/>
            <person name="Pohl T."/>
            <person name="Merkel B.J."/>
            <person name="Hornburger P."/>
            <person name="Mueller R.-W."/>
            <person name="Bruemmer F."/>
            <person name="Labrenz M."/>
            <person name="Spormann A.M."/>
            <person name="Op den Camp H."/>
            <person name="Overmann J."/>
            <person name="Amann R."/>
            <person name="Jetten M.S.M."/>
            <person name="Mascher T."/>
            <person name="Medema M.H."/>
            <person name="Devos D.P."/>
            <person name="Kaster A.-K."/>
            <person name="Ovreas L."/>
            <person name="Rohde M."/>
            <person name="Galperin M.Y."/>
            <person name="Jogler C."/>
        </authorList>
    </citation>
    <scope>NUCLEOTIDE SEQUENCE [LARGE SCALE GENOMIC DNA]</scope>
    <source>
        <strain evidence="10 11">ElP</strain>
    </source>
</reference>
<evidence type="ECO:0000313" key="11">
    <source>
        <dbReference type="Proteomes" id="UP000317835"/>
    </source>
</evidence>
<dbReference type="KEGG" id="tpla:ElP_63670"/>
<feature type="transmembrane region" description="Helical" evidence="8">
    <location>
        <begin position="241"/>
        <end position="269"/>
    </location>
</feature>
<protein>
    <submittedName>
        <fullName evidence="10">Transmembrane exosortase (Exosortase_EpsH)</fullName>
    </submittedName>
</protein>
<name>A0A518HC25_9BACT</name>
<evidence type="ECO:0000259" key="9">
    <source>
        <dbReference type="Pfam" id="PF02517"/>
    </source>
</evidence>
<feature type="transmembrane region" description="Helical" evidence="8">
    <location>
        <begin position="451"/>
        <end position="471"/>
    </location>
</feature>
<keyword evidence="7 8" id="KW-0472">Membrane</keyword>
<feature type="domain" description="CAAX prenyl protease 2/Lysostaphin resistance protein A-like" evidence="9">
    <location>
        <begin position="417"/>
        <end position="511"/>
    </location>
</feature>
<accession>A0A518HC25</accession>
<evidence type="ECO:0000256" key="3">
    <source>
        <dbReference type="ARBA" id="ARBA00022670"/>
    </source>
</evidence>
<feature type="transmembrane region" description="Helical" evidence="8">
    <location>
        <begin position="37"/>
        <end position="53"/>
    </location>
</feature>
<dbReference type="EMBL" id="CP036426">
    <property type="protein sequence ID" value="QDV38412.1"/>
    <property type="molecule type" value="Genomic_DNA"/>
</dbReference>
<gene>
    <name evidence="10" type="ORF">ElP_63670</name>
</gene>
<feature type="transmembrane region" description="Helical" evidence="8">
    <location>
        <begin position="108"/>
        <end position="131"/>
    </location>
</feature>
<evidence type="ECO:0000256" key="7">
    <source>
        <dbReference type="ARBA" id="ARBA00023136"/>
    </source>
</evidence>
<keyword evidence="5" id="KW-0378">Hydrolase</keyword>
<dbReference type="Proteomes" id="UP000317835">
    <property type="component" value="Chromosome"/>
</dbReference>
<keyword evidence="3" id="KW-0645">Protease</keyword>
<dbReference type="GO" id="GO:0005886">
    <property type="term" value="C:plasma membrane"/>
    <property type="evidence" value="ECO:0007669"/>
    <property type="project" value="UniProtKB-SubCell"/>
</dbReference>
<feature type="transmembrane region" description="Helical" evidence="8">
    <location>
        <begin position="206"/>
        <end position="229"/>
    </location>
</feature>
<dbReference type="InterPro" id="IPR026420">
    <property type="entry name" value="Exo_VPEID"/>
</dbReference>
<feature type="transmembrane region" description="Helical" evidence="8">
    <location>
        <begin position="281"/>
        <end position="300"/>
    </location>
</feature>
<feature type="transmembrane region" description="Helical" evidence="8">
    <location>
        <begin position="143"/>
        <end position="162"/>
    </location>
</feature>
<feature type="transmembrane region" description="Helical" evidence="8">
    <location>
        <begin position="74"/>
        <end position="96"/>
    </location>
</feature>
<evidence type="ECO:0000256" key="5">
    <source>
        <dbReference type="ARBA" id="ARBA00022801"/>
    </source>
</evidence>
<evidence type="ECO:0000256" key="8">
    <source>
        <dbReference type="SAM" id="Phobius"/>
    </source>
</evidence>
<keyword evidence="2" id="KW-1003">Cell membrane</keyword>
<dbReference type="NCBIfam" id="TIGR03008">
    <property type="entry name" value="pepcterm_CAAX"/>
    <property type="match status" value="1"/>
</dbReference>
<evidence type="ECO:0000256" key="6">
    <source>
        <dbReference type="ARBA" id="ARBA00022989"/>
    </source>
</evidence>
<dbReference type="GO" id="GO:0080120">
    <property type="term" value="P:CAAX-box protein maturation"/>
    <property type="evidence" value="ECO:0007669"/>
    <property type="project" value="UniProtKB-ARBA"/>
</dbReference>
<dbReference type="Pfam" id="PF02517">
    <property type="entry name" value="Rce1-like"/>
    <property type="match status" value="1"/>
</dbReference>
<dbReference type="AlphaFoldDB" id="A0A518HC25"/>
<proteinExistence type="predicted"/>
<dbReference type="InterPro" id="IPR026392">
    <property type="entry name" value="Exo/Archaeosortase_dom"/>
</dbReference>
<dbReference type="GO" id="GO:0004175">
    <property type="term" value="F:endopeptidase activity"/>
    <property type="evidence" value="ECO:0007669"/>
    <property type="project" value="UniProtKB-ARBA"/>
</dbReference>
<dbReference type="NCBIfam" id="TIGR04178">
    <property type="entry name" value="exo_archaeo"/>
    <property type="match status" value="1"/>
</dbReference>
<evidence type="ECO:0000313" key="10">
    <source>
        <dbReference type="EMBL" id="QDV38412.1"/>
    </source>
</evidence>